<dbReference type="InterPro" id="IPR013762">
    <property type="entry name" value="Integrase-like_cat_sf"/>
</dbReference>
<comment type="similarity">
    <text evidence="1">Belongs to the 'phage' integrase family.</text>
</comment>
<dbReference type="Gene3D" id="1.10.150.130">
    <property type="match status" value="1"/>
</dbReference>
<dbReference type="PANTHER" id="PTHR30629">
    <property type="entry name" value="PROPHAGE INTEGRASE"/>
    <property type="match status" value="1"/>
</dbReference>
<feature type="domain" description="Core-binding (CB)" evidence="7">
    <location>
        <begin position="98"/>
        <end position="179"/>
    </location>
</feature>
<gene>
    <name evidence="8" type="ORF">EZH22_30360</name>
</gene>
<dbReference type="InterPro" id="IPR011010">
    <property type="entry name" value="DNA_brk_join_enz"/>
</dbReference>
<keyword evidence="2" id="KW-0229">DNA integration</keyword>
<dbReference type="GO" id="GO:0006310">
    <property type="term" value="P:DNA recombination"/>
    <property type="evidence" value="ECO:0007669"/>
    <property type="project" value="UniProtKB-KW"/>
</dbReference>
<keyword evidence="4" id="KW-0233">DNA recombination</keyword>
<feature type="domain" description="Tyr recombinase" evidence="6">
    <location>
        <begin position="203"/>
        <end position="386"/>
    </location>
</feature>
<dbReference type="InterPro" id="IPR044068">
    <property type="entry name" value="CB"/>
</dbReference>
<dbReference type="RefSeq" id="WP_203197059.1">
    <property type="nucleotide sequence ID" value="NZ_CP063364.1"/>
</dbReference>
<dbReference type="GO" id="GO:0015074">
    <property type="term" value="P:DNA integration"/>
    <property type="evidence" value="ECO:0007669"/>
    <property type="project" value="UniProtKB-KW"/>
</dbReference>
<dbReference type="InterPro" id="IPR053876">
    <property type="entry name" value="Phage_int_M"/>
</dbReference>
<dbReference type="PROSITE" id="PS51898">
    <property type="entry name" value="TYR_RECOMBINASE"/>
    <property type="match status" value="1"/>
</dbReference>
<keyword evidence="8" id="KW-0614">Plasmid</keyword>
<protein>
    <submittedName>
        <fullName evidence="8">Integrase arm-type DNA-binding domain-containing protein</fullName>
    </submittedName>
</protein>
<dbReference type="KEGG" id="xdi:EZH22_30360"/>
<dbReference type="Pfam" id="PF00589">
    <property type="entry name" value="Phage_integrase"/>
    <property type="match status" value="1"/>
</dbReference>
<dbReference type="PROSITE" id="PS51900">
    <property type="entry name" value="CB"/>
    <property type="match status" value="1"/>
</dbReference>
<evidence type="ECO:0000256" key="5">
    <source>
        <dbReference type="PROSITE-ProRule" id="PRU01248"/>
    </source>
</evidence>
<keyword evidence="9" id="KW-1185">Reference proteome</keyword>
<evidence type="ECO:0000256" key="2">
    <source>
        <dbReference type="ARBA" id="ARBA00022908"/>
    </source>
</evidence>
<geneLocation type="plasmid" evidence="8 9">
    <name>unnamed2</name>
</geneLocation>
<sequence length="400" mass="44146">MPLSDVAVRAAKPQPKPVKLSDGGGLQLLVTPMGGKLWRLAYRFDGKQKQLALGAYPAVGLADARKARDAAKATLAAGVDPSEKAKVDRAARKVASANTFGAIADELIAKMERERKAVRTIAKVTWLLGIARPDLGQRPIADITAAEVLRVLKAVDDRGNHETAKRLRATIGGVFRYAIATTRAENDPTYALKGALTAPTVTHRAAITDPKGLGALLRAIESFDGQPTTRAALRLMPILFPRPGELRMAEWAEFDLEKAEWTIPASRMKMRRPHRSPLPRQAIEILRELHAITGRGKLPFHSVRTVLRPISENTLNAALRRLGYAKDEVTAHGFRATASTLLNESGLWHADAIERQLAHIEADDVRRAYLRGEHWDERVRMMQWWADHLDALATKALEKD</sequence>
<dbReference type="SUPFAM" id="SSF56349">
    <property type="entry name" value="DNA breaking-rejoining enzymes"/>
    <property type="match status" value="1"/>
</dbReference>
<dbReference type="GO" id="GO:0003677">
    <property type="term" value="F:DNA binding"/>
    <property type="evidence" value="ECO:0007669"/>
    <property type="project" value="UniProtKB-UniRule"/>
</dbReference>
<organism evidence="8 9">
    <name type="scientific">Xanthobacter dioxanivorans</name>
    <dbReference type="NCBI Taxonomy" id="2528964"/>
    <lineage>
        <taxon>Bacteria</taxon>
        <taxon>Pseudomonadati</taxon>
        <taxon>Pseudomonadota</taxon>
        <taxon>Alphaproteobacteria</taxon>
        <taxon>Hyphomicrobiales</taxon>
        <taxon>Xanthobacteraceae</taxon>
        <taxon>Xanthobacter</taxon>
    </lineage>
</organism>
<dbReference type="InterPro" id="IPR010998">
    <property type="entry name" value="Integrase_recombinase_N"/>
</dbReference>
<evidence type="ECO:0000256" key="1">
    <source>
        <dbReference type="ARBA" id="ARBA00008857"/>
    </source>
</evidence>
<evidence type="ECO:0000256" key="3">
    <source>
        <dbReference type="ARBA" id="ARBA00023125"/>
    </source>
</evidence>
<dbReference type="Gene3D" id="3.30.160.390">
    <property type="entry name" value="Integrase, DNA-binding domain"/>
    <property type="match status" value="1"/>
</dbReference>
<dbReference type="Gene3D" id="1.10.443.10">
    <property type="entry name" value="Intergrase catalytic core"/>
    <property type="match status" value="1"/>
</dbReference>
<keyword evidence="3 5" id="KW-0238">DNA-binding</keyword>
<dbReference type="Pfam" id="PF22022">
    <property type="entry name" value="Phage_int_M"/>
    <property type="match status" value="1"/>
</dbReference>
<evidence type="ECO:0000256" key="4">
    <source>
        <dbReference type="ARBA" id="ARBA00023172"/>
    </source>
</evidence>
<dbReference type="InterPro" id="IPR025166">
    <property type="entry name" value="Integrase_DNA_bind_dom"/>
</dbReference>
<dbReference type="InterPro" id="IPR002104">
    <property type="entry name" value="Integrase_catalytic"/>
</dbReference>
<evidence type="ECO:0000313" key="8">
    <source>
        <dbReference type="EMBL" id="QRG10184.1"/>
    </source>
</evidence>
<dbReference type="InterPro" id="IPR050808">
    <property type="entry name" value="Phage_Integrase"/>
</dbReference>
<dbReference type="AlphaFoldDB" id="A0A974PUT9"/>
<dbReference type="InterPro" id="IPR038488">
    <property type="entry name" value="Integrase_DNA-bd_sf"/>
</dbReference>
<name>A0A974PUT9_9HYPH</name>
<proteinExistence type="inferred from homology"/>
<dbReference type="EMBL" id="CP063364">
    <property type="protein sequence ID" value="QRG10184.1"/>
    <property type="molecule type" value="Genomic_DNA"/>
</dbReference>
<dbReference type="Proteomes" id="UP000596427">
    <property type="component" value="Plasmid unnamed2"/>
</dbReference>
<evidence type="ECO:0000313" key="9">
    <source>
        <dbReference type="Proteomes" id="UP000596427"/>
    </source>
</evidence>
<dbReference type="PANTHER" id="PTHR30629:SF2">
    <property type="entry name" value="PROPHAGE INTEGRASE INTS-RELATED"/>
    <property type="match status" value="1"/>
</dbReference>
<dbReference type="Pfam" id="PF13356">
    <property type="entry name" value="Arm-DNA-bind_3"/>
    <property type="match status" value="1"/>
</dbReference>
<dbReference type="CDD" id="cd00801">
    <property type="entry name" value="INT_P4_C"/>
    <property type="match status" value="1"/>
</dbReference>
<reference evidence="8 9" key="1">
    <citation type="submission" date="2020-10" db="EMBL/GenBank/DDBJ databases">
        <title>Degradation of 1,4-Dioxane by Xanthobacter sp. YN2, via a Novel Group-2 Soluble Di-Iron Monooxygenase.</title>
        <authorList>
            <person name="Ma F."/>
            <person name="Wang Y."/>
            <person name="Yang J."/>
            <person name="Guo H."/>
            <person name="Su D."/>
            <person name="Yu L."/>
        </authorList>
    </citation>
    <scope>NUCLEOTIDE SEQUENCE [LARGE SCALE GENOMIC DNA]</scope>
    <source>
        <strain evidence="8 9">YN2</strain>
        <plasmid evidence="8 9">unnamed2</plasmid>
    </source>
</reference>
<evidence type="ECO:0000259" key="6">
    <source>
        <dbReference type="PROSITE" id="PS51898"/>
    </source>
</evidence>
<accession>A0A974PUT9</accession>
<evidence type="ECO:0000259" key="7">
    <source>
        <dbReference type="PROSITE" id="PS51900"/>
    </source>
</evidence>